<name>A0ABD3HV31_9MARC</name>
<keyword evidence="3" id="KW-1185">Reference proteome</keyword>
<sequence length="191" mass="21263">MEFHFPVLASRLMKEYPKHLVVYRSGNGRGTADKQDGSSSNNICHITEIRIMRANCRLELGQDYFLVHIPEQYLEHFSKYIKVSDRQVAPAPDDETLQSLTQASALEVSEASTAAPLGKSARKGSRTLRNPSSYPALQKRKDTMMHSKTGTRSSMISKTGSKSSRMRNYLGLAAIIDISILSMVVEIGSLR</sequence>
<comment type="caution">
    <text evidence="2">The sequence shown here is derived from an EMBL/GenBank/DDBJ whole genome shotgun (WGS) entry which is preliminary data.</text>
</comment>
<evidence type="ECO:0000313" key="3">
    <source>
        <dbReference type="Proteomes" id="UP001633002"/>
    </source>
</evidence>
<dbReference type="EMBL" id="JBJQOH010000003">
    <property type="protein sequence ID" value="KAL3694626.1"/>
    <property type="molecule type" value="Genomic_DNA"/>
</dbReference>
<reference evidence="2 3" key="1">
    <citation type="submission" date="2024-09" db="EMBL/GenBank/DDBJ databases">
        <title>Chromosome-scale assembly of Riccia sorocarpa.</title>
        <authorList>
            <person name="Paukszto L."/>
        </authorList>
    </citation>
    <scope>NUCLEOTIDE SEQUENCE [LARGE SCALE GENOMIC DNA]</scope>
    <source>
        <strain evidence="2">LP-2024</strain>
        <tissue evidence="2">Aerial parts of the thallus</tissue>
    </source>
</reference>
<evidence type="ECO:0000256" key="1">
    <source>
        <dbReference type="SAM" id="MobiDB-lite"/>
    </source>
</evidence>
<gene>
    <name evidence="2" type="ORF">R1sor_008277</name>
</gene>
<dbReference type="InterPro" id="IPR025322">
    <property type="entry name" value="PADRE_dom"/>
</dbReference>
<organism evidence="2 3">
    <name type="scientific">Riccia sorocarpa</name>
    <dbReference type="NCBI Taxonomy" id="122646"/>
    <lineage>
        <taxon>Eukaryota</taxon>
        <taxon>Viridiplantae</taxon>
        <taxon>Streptophyta</taxon>
        <taxon>Embryophyta</taxon>
        <taxon>Marchantiophyta</taxon>
        <taxon>Marchantiopsida</taxon>
        <taxon>Marchantiidae</taxon>
        <taxon>Marchantiales</taxon>
        <taxon>Ricciaceae</taxon>
        <taxon>Riccia</taxon>
    </lineage>
</organism>
<feature type="region of interest" description="Disordered" evidence="1">
    <location>
        <begin position="111"/>
        <end position="160"/>
    </location>
</feature>
<proteinExistence type="predicted"/>
<protein>
    <submittedName>
        <fullName evidence="2">Uncharacterized protein</fullName>
    </submittedName>
</protein>
<dbReference type="AlphaFoldDB" id="A0ABD3HV31"/>
<evidence type="ECO:0000313" key="2">
    <source>
        <dbReference type="EMBL" id="KAL3694626.1"/>
    </source>
</evidence>
<dbReference type="Proteomes" id="UP001633002">
    <property type="component" value="Unassembled WGS sequence"/>
</dbReference>
<accession>A0ABD3HV31</accession>
<dbReference type="Pfam" id="PF14009">
    <property type="entry name" value="PADRE"/>
    <property type="match status" value="1"/>
</dbReference>